<feature type="region of interest" description="Disordered" evidence="1">
    <location>
        <begin position="346"/>
        <end position="383"/>
    </location>
</feature>
<dbReference type="Proteomes" id="UP000254866">
    <property type="component" value="Unassembled WGS sequence"/>
</dbReference>
<sequence length="383" mass="43902">MEPRNPLHIYRALLRATSYLPDAAARAYLADHIRTRFVTHAKSTPLAHIAKNRLKTAEKTARCLERAGRGNIEDLEKVLDFAYGRKGARRRHLLRDLLQKDPPQDDRALAELIKAGSDQAGKKQPPEIEQMEPTPKFRAFLKSHVQCFPKNTQVGKPKIRSTAPRIPETNTWGRPMPLRRQRSIRKRWWAETLDRMFPPVPLKEWNRLRDLALGVVPVEPLIPRRKPQKPRKIDPEEAIQQQNRRVVKYLMDTARAKGTMSFDPDRGLVVDEEGNAGDESESTFRVYNYQRTMRRLYSRLWGATPTMYHDVSLGDWVVHWGKPASPFHSGMPSILPKEKKVLYSGTEDLPLKDSDQSRKTQKGKKSDSISTIEGSTSNLQPGI</sequence>
<comment type="caution">
    <text evidence="3">The sequence shown here is derived from an EMBL/GenBank/DDBJ whole genome shotgun (WGS) entry which is preliminary data.</text>
</comment>
<dbReference type="OrthoDB" id="5521299at2759"/>
<evidence type="ECO:0000313" key="3">
    <source>
        <dbReference type="EMBL" id="RDL30810.1"/>
    </source>
</evidence>
<keyword evidence="4" id="KW-1185">Reference proteome</keyword>
<gene>
    <name evidence="3" type="ORF">BP5553_10155</name>
</gene>
<dbReference type="AlphaFoldDB" id="A0A370TAJ4"/>
<dbReference type="RefSeq" id="XP_031865186.1">
    <property type="nucleotide sequence ID" value="XM_032018778.1"/>
</dbReference>
<organism evidence="3 4">
    <name type="scientific">Venustampulla echinocandica</name>
    <dbReference type="NCBI Taxonomy" id="2656787"/>
    <lineage>
        <taxon>Eukaryota</taxon>
        <taxon>Fungi</taxon>
        <taxon>Dikarya</taxon>
        <taxon>Ascomycota</taxon>
        <taxon>Pezizomycotina</taxon>
        <taxon>Leotiomycetes</taxon>
        <taxon>Helotiales</taxon>
        <taxon>Pleuroascaceae</taxon>
        <taxon>Venustampulla</taxon>
    </lineage>
</organism>
<dbReference type="GeneID" id="43603004"/>
<dbReference type="Pfam" id="PF20263">
    <property type="entry name" value="LYRM2-like"/>
    <property type="match status" value="1"/>
</dbReference>
<feature type="region of interest" description="Disordered" evidence="1">
    <location>
        <begin position="154"/>
        <end position="175"/>
    </location>
</feature>
<dbReference type="EMBL" id="NPIC01000014">
    <property type="protein sequence ID" value="RDL30810.1"/>
    <property type="molecule type" value="Genomic_DNA"/>
</dbReference>
<protein>
    <recommendedName>
        <fullName evidence="2">LYR motif-containing protein Cup1-like N-terminal domain-containing protein</fullName>
    </recommendedName>
</protein>
<name>A0A370TAJ4_9HELO</name>
<reference evidence="3 4" key="1">
    <citation type="journal article" date="2018" name="IMA Fungus">
        <title>IMA Genome-F 9: Draft genome sequence of Annulohypoxylon stygium, Aspergillus mulundensis, Berkeleyomyces basicola (syn. Thielaviopsis basicola), Ceratocystis smalleyi, two Cercospora beticola strains, Coleophoma cylindrospora, Fusarium fracticaudum, Phialophora cf. hyalina, and Morchella septimelata.</title>
        <authorList>
            <person name="Wingfield B.D."/>
            <person name="Bills G.F."/>
            <person name="Dong Y."/>
            <person name="Huang W."/>
            <person name="Nel W.J."/>
            <person name="Swalarsk-Parry B.S."/>
            <person name="Vaghefi N."/>
            <person name="Wilken P.M."/>
            <person name="An Z."/>
            <person name="de Beer Z.W."/>
            <person name="De Vos L."/>
            <person name="Chen L."/>
            <person name="Duong T.A."/>
            <person name="Gao Y."/>
            <person name="Hammerbacher A."/>
            <person name="Kikkert J.R."/>
            <person name="Li Y."/>
            <person name="Li H."/>
            <person name="Li K."/>
            <person name="Li Q."/>
            <person name="Liu X."/>
            <person name="Ma X."/>
            <person name="Naidoo K."/>
            <person name="Pethybridge S.J."/>
            <person name="Sun J."/>
            <person name="Steenkamp E.T."/>
            <person name="van der Nest M.A."/>
            <person name="van Wyk S."/>
            <person name="Wingfield M.J."/>
            <person name="Xiong C."/>
            <person name="Yue Q."/>
            <person name="Zhang X."/>
        </authorList>
    </citation>
    <scope>NUCLEOTIDE SEQUENCE [LARGE SCALE GENOMIC DNA]</scope>
    <source>
        <strain evidence="3 4">BP 5553</strain>
    </source>
</reference>
<feature type="domain" description="LYR motif-containing protein Cup1-like N-terminal" evidence="2">
    <location>
        <begin position="9"/>
        <end position="94"/>
    </location>
</feature>
<proteinExistence type="predicted"/>
<dbReference type="CDD" id="cd20273">
    <property type="entry name" value="Complex1_LYR_unchar"/>
    <property type="match status" value="1"/>
</dbReference>
<evidence type="ECO:0000256" key="1">
    <source>
        <dbReference type="SAM" id="MobiDB-lite"/>
    </source>
</evidence>
<dbReference type="InterPro" id="IPR046896">
    <property type="entry name" value="Cup1-like_N"/>
</dbReference>
<feature type="compositionally biased region" description="Polar residues" evidence="1">
    <location>
        <begin position="368"/>
        <end position="383"/>
    </location>
</feature>
<evidence type="ECO:0000259" key="2">
    <source>
        <dbReference type="Pfam" id="PF20263"/>
    </source>
</evidence>
<evidence type="ECO:0000313" key="4">
    <source>
        <dbReference type="Proteomes" id="UP000254866"/>
    </source>
</evidence>
<feature type="compositionally biased region" description="Basic and acidic residues" evidence="1">
    <location>
        <begin position="349"/>
        <end position="358"/>
    </location>
</feature>
<accession>A0A370TAJ4</accession>